<dbReference type="eggNOG" id="COG2226">
    <property type="taxonomic scope" value="Bacteria"/>
</dbReference>
<keyword evidence="1" id="KW-0812">Transmembrane</keyword>
<keyword evidence="1" id="KW-0472">Membrane</keyword>
<sequence>MVSNIKVFNRFNRNILFFFTNLVIPITMCPYMNKTANEKPAHLFLASLGKTRLRPGGKAATERILEACQITPDTKLLEVAPNMGTTAMIGQQVQLELSGNLR</sequence>
<dbReference type="EMBL" id="CP003107">
    <property type="protein sequence ID" value="AET57201.1"/>
    <property type="molecule type" value="Genomic_DNA"/>
</dbReference>
<evidence type="ECO:0000313" key="2">
    <source>
        <dbReference type="EMBL" id="AET57201.1"/>
    </source>
</evidence>
<feature type="transmembrane region" description="Helical" evidence="1">
    <location>
        <begin position="15"/>
        <end position="33"/>
    </location>
</feature>
<dbReference type="Proteomes" id="UP000005876">
    <property type="component" value="Chromosome"/>
</dbReference>
<reference key="2">
    <citation type="submission" date="2011-11" db="EMBL/GenBank/DDBJ databases">
        <authorList>
            <person name="Shin S.H."/>
            <person name="Kim S."/>
            <person name="Kim J.Y."/>
        </authorList>
    </citation>
    <scope>NUCLEOTIDE SEQUENCE</scope>
    <source>
        <strain>HPL-003</strain>
    </source>
</reference>
<evidence type="ECO:0000256" key="1">
    <source>
        <dbReference type="SAM" id="Phobius"/>
    </source>
</evidence>
<gene>
    <name evidence="2" type="ordered locus">HPL003_02085</name>
</gene>
<name>G7VY23_PAETH</name>
<dbReference type="KEGG" id="pta:HPL003_02085"/>
<organism evidence="2 3">
    <name type="scientific">Paenibacillus terrae (strain HPL-003)</name>
    <dbReference type="NCBI Taxonomy" id="985665"/>
    <lineage>
        <taxon>Bacteria</taxon>
        <taxon>Bacillati</taxon>
        <taxon>Bacillota</taxon>
        <taxon>Bacilli</taxon>
        <taxon>Bacillales</taxon>
        <taxon>Paenibacillaceae</taxon>
        <taxon>Paenibacillus</taxon>
    </lineage>
</organism>
<protein>
    <submittedName>
        <fullName evidence="2">Uncharacterized protein</fullName>
    </submittedName>
</protein>
<dbReference type="HOGENOM" id="CLU_2274616_0_0_9"/>
<dbReference type="AlphaFoldDB" id="G7VY23"/>
<proteinExistence type="predicted"/>
<reference evidence="2 3" key="3">
    <citation type="journal article" date="2012" name="J. Bacteriol.">
        <title>Genome Sequence of Paenibacillus terrae HPL-003, a Xylanase-Producing Bacterium Isolated from Soil Found in Forest Residue.</title>
        <authorList>
            <person name="Shin S.H."/>
            <person name="Kim S."/>
            <person name="Kim J.Y."/>
            <person name="Song H.Y."/>
            <person name="Cho S.J."/>
            <person name="Kim D.R."/>
            <person name="Lee K.I."/>
            <person name="Lim H.K."/>
            <person name="Park N.J."/>
            <person name="Hwang I.T."/>
            <person name="Yang K.S."/>
        </authorList>
    </citation>
    <scope>NUCLEOTIDE SEQUENCE [LARGE SCALE GENOMIC DNA]</scope>
    <source>
        <strain evidence="2 3">HPL-003</strain>
    </source>
</reference>
<keyword evidence="1" id="KW-1133">Transmembrane helix</keyword>
<accession>G7VY23</accession>
<dbReference type="STRING" id="985665.HPL003_02085"/>
<reference evidence="3" key="1">
    <citation type="submission" date="2011-11" db="EMBL/GenBank/DDBJ databases">
        <title>Complete sequence of Paenibacillus terrae HPL-003.</title>
        <authorList>
            <person name="Shin S.H."/>
            <person name="Kim S."/>
            <person name="Kim J.Y."/>
        </authorList>
    </citation>
    <scope>NUCLEOTIDE SEQUENCE [LARGE SCALE GENOMIC DNA]</scope>
    <source>
        <strain evidence="3">HPL-003</strain>
    </source>
</reference>
<evidence type="ECO:0000313" key="3">
    <source>
        <dbReference type="Proteomes" id="UP000005876"/>
    </source>
</evidence>